<accession>A0ABD0MZ03</accession>
<name>A0ABD0MZ03_CIRMR</name>
<feature type="chain" id="PRO_5044867901" evidence="1">
    <location>
        <begin position="21"/>
        <end position="56"/>
    </location>
</feature>
<evidence type="ECO:0000313" key="3">
    <source>
        <dbReference type="Proteomes" id="UP001529510"/>
    </source>
</evidence>
<gene>
    <name evidence="2" type="ORF">M9458_049461</name>
</gene>
<dbReference type="EMBL" id="JAMKFB020000025">
    <property type="protein sequence ID" value="KAL0155198.1"/>
    <property type="molecule type" value="Genomic_DNA"/>
</dbReference>
<sequence>ALFGMCGAWLVCFLLTFFNALPSSPNEYGYMARTDINLDAVKSAAWFYMPYPGEPP</sequence>
<proteinExistence type="predicted"/>
<feature type="non-terminal residue" evidence="2">
    <location>
        <position position="1"/>
    </location>
</feature>
<evidence type="ECO:0000313" key="2">
    <source>
        <dbReference type="EMBL" id="KAL0155198.1"/>
    </source>
</evidence>
<evidence type="ECO:0000256" key="1">
    <source>
        <dbReference type="SAM" id="SignalP"/>
    </source>
</evidence>
<dbReference type="AlphaFoldDB" id="A0ABD0MZ03"/>
<organism evidence="2 3">
    <name type="scientific">Cirrhinus mrigala</name>
    <name type="common">Mrigala</name>
    <dbReference type="NCBI Taxonomy" id="683832"/>
    <lineage>
        <taxon>Eukaryota</taxon>
        <taxon>Metazoa</taxon>
        <taxon>Chordata</taxon>
        <taxon>Craniata</taxon>
        <taxon>Vertebrata</taxon>
        <taxon>Euteleostomi</taxon>
        <taxon>Actinopterygii</taxon>
        <taxon>Neopterygii</taxon>
        <taxon>Teleostei</taxon>
        <taxon>Ostariophysi</taxon>
        <taxon>Cypriniformes</taxon>
        <taxon>Cyprinidae</taxon>
        <taxon>Labeoninae</taxon>
        <taxon>Labeonini</taxon>
        <taxon>Cirrhinus</taxon>
    </lineage>
</organism>
<keyword evidence="1" id="KW-0732">Signal</keyword>
<comment type="caution">
    <text evidence="2">The sequence shown here is derived from an EMBL/GenBank/DDBJ whole genome shotgun (WGS) entry which is preliminary data.</text>
</comment>
<reference evidence="2 3" key="1">
    <citation type="submission" date="2024-05" db="EMBL/GenBank/DDBJ databases">
        <title>Genome sequencing and assembly of Indian major carp, Cirrhinus mrigala (Hamilton, 1822).</title>
        <authorList>
            <person name="Mohindra V."/>
            <person name="Chowdhury L.M."/>
            <person name="Lal K."/>
            <person name="Jena J.K."/>
        </authorList>
    </citation>
    <scope>NUCLEOTIDE SEQUENCE [LARGE SCALE GENOMIC DNA]</scope>
    <source>
        <strain evidence="2">CM1030</strain>
        <tissue evidence="2">Blood</tissue>
    </source>
</reference>
<feature type="signal peptide" evidence="1">
    <location>
        <begin position="1"/>
        <end position="20"/>
    </location>
</feature>
<keyword evidence="3" id="KW-1185">Reference proteome</keyword>
<dbReference type="Proteomes" id="UP001529510">
    <property type="component" value="Unassembled WGS sequence"/>
</dbReference>
<protein>
    <submittedName>
        <fullName evidence="2">Uncharacterized protein</fullName>
    </submittedName>
</protein>